<dbReference type="EMBL" id="ANOG01000284">
    <property type="protein sequence ID" value="EMI21056.1"/>
    <property type="molecule type" value="Genomic_DNA"/>
</dbReference>
<organism evidence="1 2">
    <name type="scientific">Rhodopirellula maiorica SM1</name>
    <dbReference type="NCBI Taxonomy" id="1265738"/>
    <lineage>
        <taxon>Bacteria</taxon>
        <taxon>Pseudomonadati</taxon>
        <taxon>Planctomycetota</taxon>
        <taxon>Planctomycetia</taxon>
        <taxon>Pirellulales</taxon>
        <taxon>Pirellulaceae</taxon>
        <taxon>Novipirellula</taxon>
    </lineage>
</organism>
<reference evidence="1 2" key="1">
    <citation type="journal article" date="2013" name="Mar. Genomics">
        <title>Expression of sulfatases in Rhodopirellula baltica and the diversity of sulfatases in the genus Rhodopirellula.</title>
        <authorList>
            <person name="Wegner C.E."/>
            <person name="Richter-Heitmann T."/>
            <person name="Klindworth A."/>
            <person name="Klockow C."/>
            <person name="Richter M."/>
            <person name="Achstetter T."/>
            <person name="Glockner F.O."/>
            <person name="Harder J."/>
        </authorList>
    </citation>
    <scope>NUCLEOTIDE SEQUENCE [LARGE SCALE GENOMIC DNA]</scope>
    <source>
        <strain evidence="1 2">SM1</strain>
    </source>
</reference>
<proteinExistence type="predicted"/>
<sequence length="220" mass="24813">MVLRFPGMQSPSLPQSISMLKNVPLPSFNDVLHPNEHLELIEEANERVDAFTKNRRDTIHNFVVSDFSLVGTAIQWLVENRVACGDSFLEWGSGFGVVTMLAAIEGMEAVGIEVERDLIDQSRLLADDFEIDAEFVEGSFLPEDRSVIESVVQDFENVDIDSPSAYEQLGKSIDDFDLIFAFPWPGEQEYFAAIFDQFAADGALLLTYDGRNQLRLQRRE</sequence>
<evidence type="ECO:0000313" key="1">
    <source>
        <dbReference type="EMBL" id="EMI21056.1"/>
    </source>
</evidence>
<keyword evidence="2" id="KW-1185">Reference proteome</keyword>
<dbReference type="InterPro" id="IPR029063">
    <property type="entry name" value="SAM-dependent_MTases_sf"/>
</dbReference>
<accession>M5RPB2</accession>
<protein>
    <submittedName>
        <fullName evidence="1">Uncharacterized protein</fullName>
    </submittedName>
</protein>
<comment type="caution">
    <text evidence="1">The sequence shown here is derived from an EMBL/GenBank/DDBJ whole genome shotgun (WGS) entry which is preliminary data.</text>
</comment>
<dbReference type="PATRIC" id="fig|1265738.3.peg.2029"/>
<name>M5RPB2_9BACT</name>
<dbReference type="Proteomes" id="UP000011991">
    <property type="component" value="Unassembled WGS sequence"/>
</dbReference>
<dbReference type="Gene3D" id="3.40.50.150">
    <property type="entry name" value="Vaccinia Virus protein VP39"/>
    <property type="match status" value="1"/>
</dbReference>
<dbReference type="SUPFAM" id="SSF53335">
    <property type="entry name" value="S-adenosyl-L-methionine-dependent methyltransferases"/>
    <property type="match status" value="1"/>
</dbReference>
<evidence type="ECO:0000313" key="2">
    <source>
        <dbReference type="Proteomes" id="UP000011991"/>
    </source>
</evidence>
<dbReference type="AlphaFoldDB" id="M5RPB2"/>
<gene>
    <name evidence="1" type="ORF">RMSM_02028</name>
</gene>